<dbReference type="AlphaFoldDB" id="F4RDF7"/>
<protein>
    <submittedName>
        <fullName evidence="2">Uncharacterized protein</fullName>
    </submittedName>
</protein>
<feature type="compositionally biased region" description="Basic and acidic residues" evidence="1">
    <location>
        <begin position="210"/>
        <end position="221"/>
    </location>
</feature>
<feature type="region of interest" description="Disordered" evidence="1">
    <location>
        <begin position="210"/>
        <end position="231"/>
    </location>
</feature>
<evidence type="ECO:0000313" key="3">
    <source>
        <dbReference type="Proteomes" id="UP000001072"/>
    </source>
</evidence>
<dbReference type="EMBL" id="GL883097">
    <property type="protein sequence ID" value="EGG09616.1"/>
    <property type="molecule type" value="Genomic_DNA"/>
</dbReference>
<dbReference type="InParanoid" id="F4RDF7"/>
<proteinExistence type="predicted"/>
<dbReference type="VEuPathDB" id="FungiDB:MELLADRAFT_95840"/>
<dbReference type="OrthoDB" id="2507298at2759"/>
<name>F4RDF7_MELLP</name>
<accession>F4RDF7</accession>
<sequence>MDSVNTNSTSEVVEQVKSTHGQYCAANTINAFISYVVWFPKTQEGKNVGHQSYESTKPDSKIPVRIDINPAMSFELCKRKILAEIAISHANAATLLRAAEDATADLPELKWYAYISGTRSYPMTGDRVVVITSDLEWLQWISSCDASRDKVCGVNLVMQNPVSVQKKRKQEESLLIQATKIKRRQTRHVANQAKKNNKQHLTPEEMALDKDAEQTNDHQTESGESTGGDTDTDVLKIVADEIYKKHPIKADYDRSTPVYVDPQDTNKFFYITAGMSRIWARAKLDCDAKGSKVVTLDIPPKAGGIKWLSRSAEMMKRTKGSGVSTNQDFGNLMAQLVTSIQQPHTGVAEATSGAVLKAPLARYLNFCEIVDLDGSVEARLTEAGFDQYDLFDQTYLPRDDLVKLNLRPGDITRLYKNVNRFAKIQDLEQKKQRGYRNGNARVEMNHKLVRWCSTRLNTIFIVIQPAQPQRTAKLGIKIYHQPKLSFAAGPRKNRRKPFRGGVIPWVHPKRYPRFYKDLDELPDPDIYLFLTLNRNRKNSTASKRLRWKQEDQNERKDLDRWTQANMKVWRSEQQAEAHKHFFFLKGALADVQNNGPTWLFTPANHMVANKVLRESSNAEKYHALPVEERKQWLEEKMIQARTN</sequence>
<reference evidence="3" key="1">
    <citation type="journal article" date="2011" name="Proc. Natl. Acad. Sci. U.S.A.">
        <title>Obligate biotrophy features unraveled by the genomic analysis of rust fungi.</title>
        <authorList>
            <person name="Duplessis S."/>
            <person name="Cuomo C.A."/>
            <person name="Lin Y.-C."/>
            <person name="Aerts A."/>
            <person name="Tisserant E."/>
            <person name="Veneault-Fourrey C."/>
            <person name="Joly D.L."/>
            <person name="Hacquard S."/>
            <person name="Amselem J."/>
            <person name="Cantarel B.L."/>
            <person name="Chiu R."/>
            <person name="Coutinho P.M."/>
            <person name="Feau N."/>
            <person name="Field M."/>
            <person name="Frey P."/>
            <person name="Gelhaye E."/>
            <person name="Goldberg J."/>
            <person name="Grabherr M.G."/>
            <person name="Kodira C.D."/>
            <person name="Kohler A."/>
            <person name="Kuees U."/>
            <person name="Lindquist E.A."/>
            <person name="Lucas S.M."/>
            <person name="Mago R."/>
            <person name="Mauceli E."/>
            <person name="Morin E."/>
            <person name="Murat C."/>
            <person name="Pangilinan J.L."/>
            <person name="Park R."/>
            <person name="Pearson M."/>
            <person name="Quesneville H."/>
            <person name="Rouhier N."/>
            <person name="Sakthikumar S."/>
            <person name="Salamov A.A."/>
            <person name="Schmutz J."/>
            <person name="Selles B."/>
            <person name="Shapiro H."/>
            <person name="Tanguay P."/>
            <person name="Tuskan G.A."/>
            <person name="Henrissat B."/>
            <person name="Van de Peer Y."/>
            <person name="Rouze P."/>
            <person name="Ellis J.G."/>
            <person name="Dodds P.N."/>
            <person name="Schein J.E."/>
            <person name="Zhong S."/>
            <person name="Hamelin R.C."/>
            <person name="Grigoriev I.V."/>
            <person name="Szabo L.J."/>
            <person name="Martin F."/>
        </authorList>
    </citation>
    <scope>NUCLEOTIDE SEQUENCE [LARGE SCALE GENOMIC DNA]</scope>
    <source>
        <strain evidence="3">98AG31 / pathotype 3-4-7</strain>
    </source>
</reference>
<keyword evidence="3" id="KW-1185">Reference proteome</keyword>
<dbReference type="HOGENOM" id="CLU_425821_0_0_1"/>
<evidence type="ECO:0000313" key="2">
    <source>
        <dbReference type="EMBL" id="EGG09616.1"/>
    </source>
</evidence>
<evidence type="ECO:0000256" key="1">
    <source>
        <dbReference type="SAM" id="MobiDB-lite"/>
    </source>
</evidence>
<dbReference type="GeneID" id="18937372"/>
<gene>
    <name evidence="2" type="ORF">MELLADRAFT_95840</name>
</gene>
<dbReference type="Proteomes" id="UP000001072">
    <property type="component" value="Unassembled WGS sequence"/>
</dbReference>
<dbReference type="RefSeq" id="XP_007407343.1">
    <property type="nucleotide sequence ID" value="XM_007407281.1"/>
</dbReference>
<organism evidence="3">
    <name type="scientific">Melampsora larici-populina (strain 98AG31 / pathotype 3-4-7)</name>
    <name type="common">Poplar leaf rust fungus</name>
    <dbReference type="NCBI Taxonomy" id="747676"/>
    <lineage>
        <taxon>Eukaryota</taxon>
        <taxon>Fungi</taxon>
        <taxon>Dikarya</taxon>
        <taxon>Basidiomycota</taxon>
        <taxon>Pucciniomycotina</taxon>
        <taxon>Pucciniomycetes</taxon>
        <taxon>Pucciniales</taxon>
        <taxon>Melampsoraceae</taxon>
        <taxon>Melampsora</taxon>
    </lineage>
</organism>
<dbReference type="KEGG" id="mlr:MELLADRAFT_95840"/>